<gene>
    <name evidence="1" type="ORF">IJ22_06120</name>
</gene>
<dbReference type="RefSeq" id="WP_062407128.1">
    <property type="nucleotide sequence ID" value="NZ_CP013652.1"/>
</dbReference>
<dbReference type="KEGG" id="pnp:IJ22_06120"/>
<reference evidence="1 2" key="2">
    <citation type="journal article" date="2016" name="Genome Announc.">
        <title>Complete Genome Sequences of Two Interactive Moderate Thermophiles, Paenibacillus napthalenovorans 32O-Y and Paenibacillus sp. 32O-W.</title>
        <authorList>
            <person name="Butler R.R.III."/>
            <person name="Wang J."/>
            <person name="Stark B.C."/>
            <person name="Pombert J.F."/>
        </authorList>
    </citation>
    <scope>NUCLEOTIDE SEQUENCE [LARGE SCALE GENOMIC DNA]</scope>
    <source>
        <strain evidence="1 2">32O-Y</strain>
    </source>
</reference>
<organism evidence="1 2">
    <name type="scientific">Paenibacillus naphthalenovorans</name>
    <dbReference type="NCBI Taxonomy" id="162209"/>
    <lineage>
        <taxon>Bacteria</taxon>
        <taxon>Bacillati</taxon>
        <taxon>Bacillota</taxon>
        <taxon>Bacilli</taxon>
        <taxon>Bacillales</taxon>
        <taxon>Paenibacillaceae</taxon>
        <taxon>Paenibacillus</taxon>
    </lineage>
</organism>
<dbReference type="AlphaFoldDB" id="A0A0U2W0H1"/>
<accession>A0A0U2W0H1</accession>
<dbReference type="OrthoDB" id="370799at2"/>
<evidence type="ECO:0000313" key="1">
    <source>
        <dbReference type="EMBL" id="ALS20997.1"/>
    </source>
</evidence>
<keyword evidence="2" id="KW-1185">Reference proteome</keyword>
<dbReference type="Proteomes" id="UP000061660">
    <property type="component" value="Chromosome"/>
</dbReference>
<sequence>MTWTESLYKLAAKLTAHKPSLYPTEELDDLTDVKITKLSVDGFEGERRSYALSVKAGLHLFNESLEPSHAISQDIDTPTGSYWHSIMHRMEGDYSNAKYWFRMAGAHPVYDDVAKEAFAYIRQTGLEDIQSAALKQQFEQWLSASGYDPVRFTDLVEYQVTKANDERGEELLKHIQWIEMRKLLRHGYAFSGGERELF</sequence>
<name>A0A0U2W0H1_9BACL</name>
<dbReference type="EMBL" id="CP013652">
    <property type="protein sequence ID" value="ALS20997.1"/>
    <property type="molecule type" value="Genomic_DNA"/>
</dbReference>
<reference evidence="2" key="1">
    <citation type="submission" date="2015-12" db="EMBL/GenBank/DDBJ databases">
        <title>Complete genome sequences of two moderately thermophilic Paenibacillus species.</title>
        <authorList>
            <person name="Butler R.III."/>
            <person name="Wang J."/>
            <person name="Stark B.C."/>
            <person name="Pombert J.-F."/>
        </authorList>
    </citation>
    <scope>NUCLEOTIDE SEQUENCE [LARGE SCALE GENOMIC DNA]</scope>
    <source>
        <strain evidence="2">32O-Y</strain>
    </source>
</reference>
<dbReference type="PATRIC" id="fig|162209.4.peg.648"/>
<protein>
    <submittedName>
        <fullName evidence="1">Uncharacterized protein</fullName>
    </submittedName>
</protein>
<dbReference type="STRING" id="162209.IJ22_06120"/>
<evidence type="ECO:0000313" key="2">
    <source>
        <dbReference type="Proteomes" id="UP000061660"/>
    </source>
</evidence>
<proteinExistence type="predicted"/>